<dbReference type="EMBL" id="JACJFM010000008">
    <property type="protein sequence ID" value="MBB1486616.1"/>
    <property type="molecule type" value="Genomic_DNA"/>
</dbReference>
<reference evidence="1 2" key="1">
    <citation type="submission" date="2020-08" db="EMBL/GenBank/DDBJ databases">
        <title>Oceanospirillum sp. nov. isolated from marine sediment.</title>
        <authorList>
            <person name="Ji X."/>
        </authorList>
    </citation>
    <scope>NUCLEOTIDE SEQUENCE [LARGE SCALE GENOMIC DNA]</scope>
    <source>
        <strain evidence="1 2">D5</strain>
    </source>
</reference>
<dbReference type="CDD" id="cd08557">
    <property type="entry name" value="PI-PLCc_bacteria_like"/>
    <property type="match status" value="1"/>
</dbReference>
<accession>A0A839IQW9</accession>
<proteinExistence type="predicted"/>
<organism evidence="1 2">
    <name type="scientific">Oceanospirillum sediminis</name>
    <dbReference type="NCBI Taxonomy" id="2760088"/>
    <lineage>
        <taxon>Bacteria</taxon>
        <taxon>Pseudomonadati</taxon>
        <taxon>Pseudomonadota</taxon>
        <taxon>Gammaproteobacteria</taxon>
        <taxon>Oceanospirillales</taxon>
        <taxon>Oceanospirillaceae</taxon>
        <taxon>Oceanospirillum</taxon>
    </lineage>
</organism>
<dbReference type="RefSeq" id="WP_182808400.1">
    <property type="nucleotide sequence ID" value="NZ_JACJFM010000008.1"/>
</dbReference>
<evidence type="ECO:0000313" key="1">
    <source>
        <dbReference type="EMBL" id="MBB1486616.1"/>
    </source>
</evidence>
<dbReference type="GO" id="GO:0006629">
    <property type="term" value="P:lipid metabolic process"/>
    <property type="evidence" value="ECO:0007669"/>
    <property type="project" value="InterPro"/>
</dbReference>
<evidence type="ECO:0008006" key="3">
    <source>
        <dbReference type="Google" id="ProtNLM"/>
    </source>
</evidence>
<dbReference type="AlphaFoldDB" id="A0A839IQW9"/>
<dbReference type="InterPro" id="IPR051057">
    <property type="entry name" value="PI-PLC_domain"/>
</dbReference>
<name>A0A839IQW9_9GAMM</name>
<dbReference type="PANTHER" id="PTHR13593:SF113">
    <property type="entry name" value="SI:DKEY-266F7.9"/>
    <property type="match status" value="1"/>
</dbReference>
<gene>
    <name evidence="1" type="ORF">H4O21_08335</name>
</gene>
<dbReference type="PANTHER" id="PTHR13593">
    <property type="match status" value="1"/>
</dbReference>
<dbReference type="Proteomes" id="UP000565262">
    <property type="component" value="Unassembled WGS sequence"/>
</dbReference>
<dbReference type="InterPro" id="IPR017946">
    <property type="entry name" value="PLC-like_Pdiesterase_TIM-brl"/>
</dbReference>
<keyword evidence="2" id="KW-1185">Reference proteome</keyword>
<evidence type="ECO:0000313" key="2">
    <source>
        <dbReference type="Proteomes" id="UP000565262"/>
    </source>
</evidence>
<comment type="caution">
    <text evidence="1">The sequence shown here is derived from an EMBL/GenBank/DDBJ whole genome shotgun (WGS) entry which is preliminary data.</text>
</comment>
<dbReference type="Gene3D" id="3.20.20.190">
    <property type="entry name" value="Phosphatidylinositol (PI) phosphodiesterase"/>
    <property type="match status" value="1"/>
</dbReference>
<sequence length="337" mass="37597">MPGYNWMGKYLSDDALLTDIIMPGSHDAGIFSGDTANAGFLGWKGAAICQHTGLGGQLNAGSRFFDLRARLVREANRIGQSTPVSRSVQIKKKNSIENITNGEDVDRGRIRFYHGGKKTGTKGADLDSQLNEVKNFLQQRNTEFCILRFTKSKEVPHAVMNLVSEILGDNNLLYQGTGNLARIRVGDVRGKAIAIFDKDFTGHNQTSGLHHYKKNDACTNGLGVSGSFSGSPWAGKSVSTQQKNLKKYELQSDRLYSWYQTQTYLKNIQSSTQSGVGSRDNVKGLFNNLLNNEMYDSVNIVLMDFVDNFKCRNVYRSNVFTASRRLNRRQILDIVED</sequence>
<protein>
    <recommendedName>
        <fullName evidence="3">Phosphatidylinositol diacylglycerol-lyase</fullName>
    </recommendedName>
</protein>
<dbReference type="SUPFAM" id="SSF51695">
    <property type="entry name" value="PLC-like phosphodiesterases"/>
    <property type="match status" value="1"/>
</dbReference>
<dbReference type="GO" id="GO:0008081">
    <property type="term" value="F:phosphoric diester hydrolase activity"/>
    <property type="evidence" value="ECO:0007669"/>
    <property type="project" value="InterPro"/>
</dbReference>